<keyword evidence="3" id="KW-1185">Reference proteome</keyword>
<dbReference type="AlphaFoldDB" id="A0A085BIJ3"/>
<name>A0A085BIJ3_9FLAO</name>
<proteinExistence type="predicted"/>
<evidence type="ECO:0000259" key="1">
    <source>
        <dbReference type="Pfam" id="PF12969"/>
    </source>
</evidence>
<evidence type="ECO:0000313" key="3">
    <source>
        <dbReference type="Proteomes" id="UP000028623"/>
    </source>
</evidence>
<sequence>MKTKILQLILTCIVLPIFGQYKFLELPKLDVEDLKLTSYSKNPSEPAEVLYKTFHYYITDGELHLDVISRVKIYKKDDAKKFLEEEIYTYQSKNRNEEKITSLKVNTYNLENGKIAATSVDKNSKYKSKENNNYSVTKFAFENVKDGSIVEYKYSVLSPFLYVIPKVMIEDEVPIRHFEYVFDVPKYFGYNVNYKGELKPFKQEVAEKMLYGADYKTYRFAYKDIAAYKDEKYVNNIDNYRTSLRFELNSTNFPITGGGQAYDSRTGAINDTRMQGGFKSYGVTWQDIRKQIYEDENFGDELKRSSLVKDLLPEEIRSIKNDEQRAAAVLKFAQSKYSWNGEYAAFTDKGLRNLISTRSGNSAEINLLLILLMRNADLNAEPVLLSTVGRGILTGYSPSLGMLNYVLASIDFNGKFTLYDATSKMTSPNIIRPAALNYYGFVMTKTEAKQINILCPEKSVTYLTVDAKLNPDGTFAGNFSDRDTMLYAMMNNESYDKDKTEYQKENYKERYKFPYSNMKSGVTEKGDFETSFDFDSDTFADGIGNKLVFNPLLFLYNKSHEFDQTDERRSPIELYTGYDKLKKVTITLPDGYTFENVPKSKKFRTEDNAIQYVYKVTQEGNKLTVETTTTVEDPVYPKEYYPAFKQIFDNITKMEGQVVTAVKK</sequence>
<protein>
    <recommendedName>
        <fullName evidence="1">DUF3857 domain-containing protein</fullName>
    </recommendedName>
</protein>
<accession>A0A085BIJ3</accession>
<evidence type="ECO:0000313" key="2">
    <source>
        <dbReference type="EMBL" id="KFC22288.1"/>
    </source>
</evidence>
<dbReference type="EMBL" id="JPLY01000003">
    <property type="protein sequence ID" value="KFC22288.1"/>
    <property type="molecule type" value="Genomic_DNA"/>
</dbReference>
<organism evidence="2 3">
    <name type="scientific">Epilithonimonas lactis</name>
    <dbReference type="NCBI Taxonomy" id="421072"/>
    <lineage>
        <taxon>Bacteria</taxon>
        <taxon>Pseudomonadati</taxon>
        <taxon>Bacteroidota</taxon>
        <taxon>Flavobacteriia</taxon>
        <taxon>Flavobacteriales</taxon>
        <taxon>Weeksellaceae</taxon>
        <taxon>Chryseobacterium group</taxon>
        <taxon>Epilithonimonas</taxon>
    </lineage>
</organism>
<dbReference type="InterPro" id="IPR024618">
    <property type="entry name" value="DUF3857"/>
</dbReference>
<dbReference type="Gene3D" id="2.60.120.1130">
    <property type="match status" value="1"/>
</dbReference>
<comment type="caution">
    <text evidence="2">The sequence shown here is derived from an EMBL/GenBank/DDBJ whole genome shotgun (WGS) entry which is preliminary data.</text>
</comment>
<dbReference type="Gene3D" id="2.60.40.3140">
    <property type="match status" value="1"/>
</dbReference>
<dbReference type="STRING" id="421072.SAMN04488097_2646"/>
<dbReference type="eggNOG" id="COG1305">
    <property type="taxonomic scope" value="Bacteria"/>
</dbReference>
<dbReference type="Proteomes" id="UP000028623">
    <property type="component" value="Unassembled WGS sequence"/>
</dbReference>
<dbReference type="RefSeq" id="WP_034976201.1">
    <property type="nucleotide sequence ID" value="NZ_FOFI01000003.1"/>
</dbReference>
<feature type="domain" description="DUF3857" evidence="1">
    <location>
        <begin position="89"/>
        <end position="228"/>
    </location>
</feature>
<dbReference type="Pfam" id="PF12969">
    <property type="entry name" value="DUF3857"/>
    <property type="match status" value="1"/>
</dbReference>
<gene>
    <name evidence="2" type="ORF">IO89_10120</name>
</gene>
<reference evidence="2 3" key="1">
    <citation type="submission" date="2014-07" db="EMBL/GenBank/DDBJ databases">
        <title>Epilithonimonas lactis LMG 22401 Genome.</title>
        <authorList>
            <person name="Pipes S.E."/>
            <person name="Stropko S.J."/>
        </authorList>
    </citation>
    <scope>NUCLEOTIDE SEQUENCE [LARGE SCALE GENOMIC DNA]</scope>
    <source>
        <strain evidence="2 3">LMG 24401</strain>
    </source>
</reference>
<dbReference type="Gene3D" id="3.10.620.30">
    <property type="match status" value="1"/>
</dbReference>